<feature type="compositionally biased region" description="Low complexity" evidence="1">
    <location>
        <begin position="34"/>
        <end position="43"/>
    </location>
</feature>
<evidence type="ECO:0000313" key="3">
    <source>
        <dbReference type="Proteomes" id="UP000799750"/>
    </source>
</evidence>
<name>A0A6A6RDR2_9PEZI</name>
<reference evidence="2" key="1">
    <citation type="journal article" date="2020" name="Stud. Mycol.">
        <title>101 Dothideomycetes genomes: a test case for predicting lifestyles and emergence of pathogens.</title>
        <authorList>
            <person name="Haridas S."/>
            <person name="Albert R."/>
            <person name="Binder M."/>
            <person name="Bloem J."/>
            <person name="Labutti K."/>
            <person name="Salamov A."/>
            <person name="Andreopoulos B."/>
            <person name="Baker S."/>
            <person name="Barry K."/>
            <person name="Bills G."/>
            <person name="Bluhm B."/>
            <person name="Cannon C."/>
            <person name="Castanera R."/>
            <person name="Culley D."/>
            <person name="Daum C."/>
            <person name="Ezra D."/>
            <person name="Gonzalez J."/>
            <person name="Henrissat B."/>
            <person name="Kuo A."/>
            <person name="Liang C."/>
            <person name="Lipzen A."/>
            <person name="Lutzoni F."/>
            <person name="Magnuson J."/>
            <person name="Mondo S."/>
            <person name="Nolan M."/>
            <person name="Ohm R."/>
            <person name="Pangilinan J."/>
            <person name="Park H.-J."/>
            <person name="Ramirez L."/>
            <person name="Alfaro M."/>
            <person name="Sun H."/>
            <person name="Tritt A."/>
            <person name="Yoshinaga Y."/>
            <person name="Zwiers L.-H."/>
            <person name="Turgeon B."/>
            <person name="Goodwin S."/>
            <person name="Spatafora J."/>
            <person name="Crous P."/>
            <person name="Grigoriev I."/>
        </authorList>
    </citation>
    <scope>NUCLEOTIDE SEQUENCE</scope>
    <source>
        <strain evidence="2">CBS 269.34</strain>
    </source>
</reference>
<feature type="compositionally biased region" description="Polar residues" evidence="1">
    <location>
        <begin position="75"/>
        <end position="88"/>
    </location>
</feature>
<feature type="compositionally biased region" description="Polar residues" evidence="1">
    <location>
        <begin position="44"/>
        <end position="56"/>
    </location>
</feature>
<feature type="compositionally biased region" description="Basic and acidic residues" evidence="1">
    <location>
        <begin position="108"/>
        <end position="117"/>
    </location>
</feature>
<sequence length="189" mass="19204">SASDIQEAVGTVTSDSLAAESLKGDGHFAEGNPKAAASSQKSQGSTANNRDTSGATTLDAAPDAEAREAQEEWSETSQLNAGQYNTTTGGSGGIDQAPTGGYAGSAELARDQGEFRPHGKNITEGGFDSGAPNASFNQEIGGSKDPGRLAEAKFQNQNAQSGNDGGSGPRQSEVTGDGQYDTLSREEDA</sequence>
<dbReference type="Proteomes" id="UP000799750">
    <property type="component" value="Unassembled WGS sequence"/>
</dbReference>
<dbReference type="AlphaFoldDB" id="A0A6A6RDR2"/>
<evidence type="ECO:0000313" key="2">
    <source>
        <dbReference type="EMBL" id="KAF2502829.1"/>
    </source>
</evidence>
<protein>
    <submittedName>
        <fullName evidence="2">Uncharacterized protein</fullName>
    </submittedName>
</protein>
<feature type="region of interest" description="Disordered" evidence="1">
    <location>
        <begin position="1"/>
        <end position="189"/>
    </location>
</feature>
<evidence type="ECO:0000256" key="1">
    <source>
        <dbReference type="SAM" id="MobiDB-lite"/>
    </source>
</evidence>
<dbReference type="OrthoDB" id="5383057at2759"/>
<dbReference type="EMBL" id="MU004181">
    <property type="protein sequence ID" value="KAF2502829.1"/>
    <property type="molecule type" value="Genomic_DNA"/>
</dbReference>
<proteinExistence type="predicted"/>
<keyword evidence="3" id="KW-1185">Reference proteome</keyword>
<organism evidence="2 3">
    <name type="scientific">Lophium mytilinum</name>
    <dbReference type="NCBI Taxonomy" id="390894"/>
    <lineage>
        <taxon>Eukaryota</taxon>
        <taxon>Fungi</taxon>
        <taxon>Dikarya</taxon>
        <taxon>Ascomycota</taxon>
        <taxon>Pezizomycotina</taxon>
        <taxon>Dothideomycetes</taxon>
        <taxon>Pleosporomycetidae</taxon>
        <taxon>Mytilinidiales</taxon>
        <taxon>Mytilinidiaceae</taxon>
        <taxon>Lophium</taxon>
    </lineage>
</organism>
<gene>
    <name evidence="2" type="ORF">BU16DRAFT_447887</name>
</gene>
<feature type="non-terminal residue" evidence="2">
    <location>
        <position position="1"/>
    </location>
</feature>
<accession>A0A6A6RDR2</accession>